<dbReference type="NCBIfam" id="TIGR02532">
    <property type="entry name" value="IV_pilin_GFxxxE"/>
    <property type="match status" value="1"/>
</dbReference>
<dbReference type="EMBL" id="PFOH01000033">
    <property type="protein sequence ID" value="PIZ69524.1"/>
    <property type="molecule type" value="Genomic_DNA"/>
</dbReference>
<reference evidence="3" key="1">
    <citation type="submission" date="2017-09" db="EMBL/GenBank/DDBJ databases">
        <title>Depth-based differentiation of microbial function through sediment-hosted aquifers and enrichment of novel symbionts in the deep terrestrial subsurface.</title>
        <authorList>
            <person name="Probst A.J."/>
            <person name="Ladd B."/>
            <person name="Jarett J.K."/>
            <person name="Geller-Mcgrath D.E."/>
            <person name="Sieber C.M.K."/>
            <person name="Emerson J.B."/>
            <person name="Anantharaman K."/>
            <person name="Thomas B.C."/>
            <person name="Malmstrom R."/>
            <person name="Stieglmeier M."/>
            <person name="Klingl A."/>
            <person name="Woyke T."/>
            <person name="Ryan C.M."/>
            <person name="Banfield J.F."/>
        </authorList>
    </citation>
    <scope>NUCLEOTIDE SEQUENCE [LARGE SCALE GENOMIC DNA]</scope>
</reference>
<protein>
    <recommendedName>
        <fullName evidence="4">General secretion pathway GspH domain-containing protein</fullName>
    </recommendedName>
</protein>
<comment type="caution">
    <text evidence="2">The sequence shown here is derived from an EMBL/GenBank/DDBJ whole genome shotgun (WGS) entry which is preliminary data.</text>
</comment>
<keyword evidence="1" id="KW-0812">Transmembrane</keyword>
<dbReference type="SUPFAM" id="SSF54523">
    <property type="entry name" value="Pili subunits"/>
    <property type="match status" value="1"/>
</dbReference>
<dbReference type="Gene3D" id="3.30.700.10">
    <property type="entry name" value="Glycoprotein, Type 4 Pilin"/>
    <property type="match status" value="1"/>
</dbReference>
<dbReference type="Proteomes" id="UP000231688">
    <property type="component" value="Unassembled WGS sequence"/>
</dbReference>
<dbReference type="Pfam" id="PF07963">
    <property type="entry name" value="N_methyl"/>
    <property type="match status" value="1"/>
</dbReference>
<evidence type="ECO:0000313" key="3">
    <source>
        <dbReference type="Proteomes" id="UP000231688"/>
    </source>
</evidence>
<gene>
    <name evidence="2" type="ORF">COY10_01315</name>
</gene>
<keyword evidence="1" id="KW-0472">Membrane</keyword>
<name>A0A2M7UE53_9BACT</name>
<sequence length="181" mass="19691">MSKIQRFIKKESGFTIFELLVVMFILTLLSSVVLAGYRSGQKRYSLYQAAQRLASDVRRAQNMAISGVDIAGNYYGYGVYAVADGSSYLIYGDTDNTSDYQPTDTTVETIYLPNNVKIKETVPDAGKADVFFRPPDPDTYLNGVSGSYNEPIVITLELIGTSLTKTITVAATGLVEVSAAP</sequence>
<feature type="transmembrane region" description="Helical" evidence="1">
    <location>
        <begin position="12"/>
        <end position="37"/>
    </location>
</feature>
<evidence type="ECO:0000256" key="1">
    <source>
        <dbReference type="SAM" id="Phobius"/>
    </source>
</evidence>
<accession>A0A2M7UE53</accession>
<evidence type="ECO:0008006" key="4">
    <source>
        <dbReference type="Google" id="ProtNLM"/>
    </source>
</evidence>
<dbReference type="InterPro" id="IPR045584">
    <property type="entry name" value="Pilin-like"/>
</dbReference>
<proteinExistence type="predicted"/>
<organism evidence="2 3">
    <name type="scientific">Candidatus Portnoybacteria bacterium CG_4_10_14_0_2_um_filter_43_36</name>
    <dbReference type="NCBI Taxonomy" id="1974798"/>
    <lineage>
        <taxon>Bacteria</taxon>
        <taxon>Candidatus Portnoyibacteriota</taxon>
    </lineage>
</organism>
<dbReference type="AlphaFoldDB" id="A0A2M7UE53"/>
<evidence type="ECO:0000313" key="2">
    <source>
        <dbReference type="EMBL" id="PIZ69524.1"/>
    </source>
</evidence>
<keyword evidence="1" id="KW-1133">Transmembrane helix</keyword>
<dbReference type="InterPro" id="IPR012902">
    <property type="entry name" value="N_methyl_site"/>
</dbReference>